<evidence type="ECO:0000256" key="2">
    <source>
        <dbReference type="SAM" id="MobiDB-lite"/>
    </source>
</evidence>
<feature type="coiled-coil region" evidence="1">
    <location>
        <begin position="357"/>
        <end position="391"/>
    </location>
</feature>
<reference evidence="3" key="1">
    <citation type="journal article" date="2016" name="Nat. Genet.">
        <title>A high-quality carrot genome assembly provides new insights into carotenoid accumulation and asterid genome evolution.</title>
        <authorList>
            <person name="Iorizzo M."/>
            <person name="Ellison S."/>
            <person name="Senalik D."/>
            <person name="Zeng P."/>
            <person name="Satapoomin P."/>
            <person name="Huang J."/>
            <person name="Bowman M."/>
            <person name="Iovene M."/>
            <person name="Sanseverino W."/>
            <person name="Cavagnaro P."/>
            <person name="Yildiz M."/>
            <person name="Macko-Podgorni A."/>
            <person name="Moranska E."/>
            <person name="Grzebelus E."/>
            <person name="Grzebelus D."/>
            <person name="Ashrafi H."/>
            <person name="Zheng Z."/>
            <person name="Cheng S."/>
            <person name="Spooner D."/>
            <person name="Van Deynze A."/>
            <person name="Simon P."/>
        </authorList>
    </citation>
    <scope>NUCLEOTIDE SEQUENCE [LARGE SCALE GENOMIC DNA]</scope>
    <source>
        <tissue evidence="3">Leaf</tissue>
    </source>
</reference>
<feature type="region of interest" description="Disordered" evidence="2">
    <location>
        <begin position="29"/>
        <end position="57"/>
    </location>
</feature>
<keyword evidence="1" id="KW-0175">Coiled coil</keyword>
<gene>
    <name evidence="3" type="ORF">DCAR_010143</name>
</gene>
<comment type="caution">
    <text evidence="3">The sequence shown here is derived from an EMBL/GenBank/DDBJ whole genome shotgun (WGS) entry which is preliminary data.</text>
</comment>
<evidence type="ECO:0000256" key="1">
    <source>
        <dbReference type="SAM" id="Coils"/>
    </source>
</evidence>
<evidence type="ECO:0000313" key="3">
    <source>
        <dbReference type="EMBL" id="KZN01389.1"/>
    </source>
</evidence>
<dbReference type="Gramene" id="KZN01389">
    <property type="protein sequence ID" value="KZN01389"/>
    <property type="gene ID" value="DCAR_010143"/>
</dbReference>
<dbReference type="EMBL" id="LNRQ01000003">
    <property type="protein sequence ID" value="KZN01389.1"/>
    <property type="molecule type" value="Genomic_DNA"/>
</dbReference>
<protein>
    <submittedName>
        <fullName evidence="3">Uncharacterized protein</fullName>
    </submittedName>
</protein>
<sequence>MERKYFHPFQNQNSQPLKVYHKKQKFHHFNNTSQNNNPRQPHVRNPNTSQNTQNAPTGPFQNVYYGVPMAKPSVTAPKCTLVDVSNIGKLDKMLNQVQPGMMVCVPQKGTIHGVLMAAKWDNMIFYRGQNFFVHLLGEFYANLVIQKGLDDVFLLHTVVHGKNMLIDTNTFTRALKLGIKTPYQPCVNIYEKFVFNTKEMELFLGFFCDCDVPKGLCDQNIGIDYRHFTTLYQQLAIIIRANIMPKSKDVHIFDFVDLKVMFQVVTNQIEFNVNYVIILNMIIAFQENYMPYGLLLTSVFELYHIPMPRILSDKVDYCNLMNIVRPQIPLKDCTAMLVKPVVIAAPAVVLIDKPSNNMDVKTEIEELKSELKDLKDSHEKLLARIELLEAKGNNDSTAGNLEGEDDRIASLFEDGMVHEMVVVEASGKDVDSLPDINVLSDDLGFVAVEGPTEK</sequence>
<organism evidence="3">
    <name type="scientific">Daucus carota subsp. sativus</name>
    <name type="common">Carrot</name>
    <dbReference type="NCBI Taxonomy" id="79200"/>
    <lineage>
        <taxon>Eukaryota</taxon>
        <taxon>Viridiplantae</taxon>
        <taxon>Streptophyta</taxon>
        <taxon>Embryophyta</taxon>
        <taxon>Tracheophyta</taxon>
        <taxon>Spermatophyta</taxon>
        <taxon>Magnoliopsida</taxon>
        <taxon>eudicotyledons</taxon>
        <taxon>Gunneridae</taxon>
        <taxon>Pentapetalae</taxon>
        <taxon>asterids</taxon>
        <taxon>campanulids</taxon>
        <taxon>Apiales</taxon>
        <taxon>Apiaceae</taxon>
        <taxon>Apioideae</taxon>
        <taxon>Scandiceae</taxon>
        <taxon>Daucinae</taxon>
        <taxon>Daucus</taxon>
        <taxon>Daucus sect. Daucus</taxon>
    </lineage>
</organism>
<name>A0A166AK62_DAUCS</name>
<accession>A0A166AK62</accession>
<proteinExistence type="predicted"/>
<dbReference type="AlphaFoldDB" id="A0A166AK62"/>